<dbReference type="OrthoDB" id="899at2759"/>
<protein>
    <submittedName>
        <fullName evidence="4">SCA7-domain-containing protein</fullName>
    </submittedName>
</protein>
<dbReference type="EMBL" id="ML996714">
    <property type="protein sequence ID" value="KAF2395527.1"/>
    <property type="molecule type" value="Genomic_DNA"/>
</dbReference>
<keyword evidence="5" id="KW-1185">Reference proteome</keyword>
<evidence type="ECO:0000256" key="2">
    <source>
        <dbReference type="SAM" id="MobiDB-lite"/>
    </source>
</evidence>
<dbReference type="Gene3D" id="6.10.140.670">
    <property type="match status" value="1"/>
</dbReference>
<accession>A0A6G1HI50</accession>
<dbReference type="PANTHER" id="PTHR10281:SF115">
    <property type="entry name" value="BINDING PROTEIN, PUTATIVE (AFU_ORTHOLOGUE AFUA_4G06240)-RELATED"/>
    <property type="match status" value="1"/>
</dbReference>
<dbReference type="InterPro" id="IPR013243">
    <property type="entry name" value="SCA7_dom"/>
</dbReference>
<dbReference type="GO" id="GO:0016020">
    <property type="term" value="C:membrane"/>
    <property type="evidence" value="ECO:0007669"/>
    <property type="project" value="TreeGrafter"/>
</dbReference>
<dbReference type="InterPro" id="IPR036400">
    <property type="entry name" value="Cyt_B5-like_heme/steroid_sf"/>
</dbReference>
<feature type="region of interest" description="Disordered" evidence="2">
    <location>
        <begin position="1"/>
        <end position="30"/>
    </location>
</feature>
<evidence type="ECO:0000313" key="4">
    <source>
        <dbReference type="EMBL" id="KAF2395527.1"/>
    </source>
</evidence>
<dbReference type="AlphaFoldDB" id="A0A6G1HI50"/>
<dbReference type="InterPro" id="IPR050577">
    <property type="entry name" value="MAPR/NEUFC/NENF-like"/>
</dbReference>
<organism evidence="4 5">
    <name type="scientific">Trichodelitschia bisporula</name>
    <dbReference type="NCBI Taxonomy" id="703511"/>
    <lineage>
        <taxon>Eukaryota</taxon>
        <taxon>Fungi</taxon>
        <taxon>Dikarya</taxon>
        <taxon>Ascomycota</taxon>
        <taxon>Pezizomycotina</taxon>
        <taxon>Dothideomycetes</taxon>
        <taxon>Dothideomycetes incertae sedis</taxon>
        <taxon>Phaeotrichales</taxon>
        <taxon>Phaeotrichaceae</taxon>
        <taxon>Trichodelitschia</taxon>
    </lineage>
</organism>
<dbReference type="SUPFAM" id="SSF55856">
    <property type="entry name" value="Cytochrome b5-like heme/steroid binding domain"/>
    <property type="match status" value="1"/>
</dbReference>
<proteinExistence type="inferred from homology"/>
<dbReference type="InterPro" id="IPR001199">
    <property type="entry name" value="Cyt_B5-like_heme/steroid-bd"/>
</dbReference>
<gene>
    <name evidence="4" type="ORF">EJ06DRAFT_269317</name>
</gene>
<reference evidence="4" key="1">
    <citation type="journal article" date="2020" name="Stud. Mycol.">
        <title>101 Dothideomycetes genomes: a test case for predicting lifestyles and emergence of pathogens.</title>
        <authorList>
            <person name="Haridas S."/>
            <person name="Albert R."/>
            <person name="Binder M."/>
            <person name="Bloem J."/>
            <person name="Labutti K."/>
            <person name="Salamov A."/>
            <person name="Andreopoulos B."/>
            <person name="Baker S."/>
            <person name="Barry K."/>
            <person name="Bills G."/>
            <person name="Bluhm B."/>
            <person name="Cannon C."/>
            <person name="Castanera R."/>
            <person name="Culley D."/>
            <person name="Daum C."/>
            <person name="Ezra D."/>
            <person name="Gonzalez J."/>
            <person name="Henrissat B."/>
            <person name="Kuo A."/>
            <person name="Liang C."/>
            <person name="Lipzen A."/>
            <person name="Lutzoni F."/>
            <person name="Magnuson J."/>
            <person name="Mondo S."/>
            <person name="Nolan M."/>
            <person name="Ohm R."/>
            <person name="Pangilinan J."/>
            <person name="Park H.-J."/>
            <person name="Ramirez L."/>
            <person name="Alfaro M."/>
            <person name="Sun H."/>
            <person name="Tritt A."/>
            <person name="Yoshinaga Y."/>
            <person name="Zwiers L.-H."/>
            <person name="Turgeon B."/>
            <person name="Goodwin S."/>
            <person name="Spatafora J."/>
            <person name="Crous P."/>
            <person name="Grigoriev I."/>
        </authorList>
    </citation>
    <scope>NUCLEOTIDE SEQUENCE</scope>
    <source>
        <strain evidence="4">CBS 262.69</strain>
    </source>
</reference>
<feature type="domain" description="SCA7" evidence="3">
    <location>
        <begin position="139"/>
        <end position="196"/>
    </location>
</feature>
<dbReference type="GO" id="GO:0005783">
    <property type="term" value="C:endoplasmic reticulum"/>
    <property type="evidence" value="ECO:0007669"/>
    <property type="project" value="TreeGrafter"/>
</dbReference>
<name>A0A6G1HI50_9PEZI</name>
<dbReference type="Proteomes" id="UP000799640">
    <property type="component" value="Unassembled WGS sequence"/>
</dbReference>
<evidence type="ECO:0000256" key="1">
    <source>
        <dbReference type="ARBA" id="ARBA00038357"/>
    </source>
</evidence>
<comment type="similarity">
    <text evidence="1">Belongs to the cytochrome b5 family. MAPR subfamily.</text>
</comment>
<dbReference type="Gene3D" id="3.10.120.10">
    <property type="entry name" value="Cytochrome b5-like heme/steroid binding domain"/>
    <property type="match status" value="1"/>
</dbReference>
<evidence type="ECO:0000259" key="3">
    <source>
        <dbReference type="PROSITE" id="PS51505"/>
    </source>
</evidence>
<dbReference type="Pfam" id="PF08313">
    <property type="entry name" value="SCA7"/>
    <property type="match status" value="1"/>
</dbReference>
<dbReference type="PANTHER" id="PTHR10281">
    <property type="entry name" value="MEMBRANE-ASSOCIATED PROGESTERONE RECEPTOR COMPONENT-RELATED"/>
    <property type="match status" value="1"/>
</dbReference>
<sequence>MADQPSSSEPKKERFTPKTPVTLAPPKDDPIELDHLAKCDGTNEGFPTLVAIKGTVFDVTGNASYAPGKNYNVFCGKDASRALALSSLKPEDCVPNWEDLDDTAKKTLDDWFTFFSKRYNVVGRVAAGKEGQEEPEAEVPESKGPVDIEKQCGVLLTNGSQCPHSSTCKSHSWGAKRAVQGRSAPFDVLLQQHQEE</sequence>
<dbReference type="PROSITE" id="PS51505">
    <property type="entry name" value="SCA7"/>
    <property type="match status" value="1"/>
</dbReference>
<evidence type="ECO:0000313" key="5">
    <source>
        <dbReference type="Proteomes" id="UP000799640"/>
    </source>
</evidence>
<dbReference type="SMART" id="SM01117">
    <property type="entry name" value="Cyt-b5"/>
    <property type="match status" value="1"/>
</dbReference>
<dbReference type="FunFam" id="3.10.120.10:FF:000003">
    <property type="entry name" value="membrane-associated progesterone receptor component 1"/>
    <property type="match status" value="1"/>
</dbReference>
<dbReference type="GO" id="GO:0020037">
    <property type="term" value="F:heme binding"/>
    <property type="evidence" value="ECO:0007669"/>
    <property type="project" value="UniProtKB-ARBA"/>
</dbReference>